<dbReference type="Pfam" id="PF01852">
    <property type="entry name" value="START"/>
    <property type="match status" value="1"/>
</dbReference>
<evidence type="ECO:0000313" key="8">
    <source>
        <dbReference type="EMBL" id="ETV75820.1"/>
    </source>
</evidence>
<dbReference type="PANTHER" id="PTHR13510:SF44">
    <property type="entry name" value="RABENOSYN-5"/>
    <property type="match status" value="1"/>
</dbReference>
<dbReference type="InterPro" id="IPR052727">
    <property type="entry name" value="Rab4/Rab5_effector"/>
</dbReference>
<keyword evidence="2 4" id="KW-0863">Zinc-finger</keyword>
<dbReference type="Gene3D" id="3.30.530.20">
    <property type="match status" value="1"/>
</dbReference>
<dbReference type="InterPro" id="IPR011011">
    <property type="entry name" value="Znf_FYVE_PHD"/>
</dbReference>
<organism evidence="8">
    <name type="scientific">Aphanomyces astaci</name>
    <name type="common">Crayfish plague agent</name>
    <dbReference type="NCBI Taxonomy" id="112090"/>
    <lineage>
        <taxon>Eukaryota</taxon>
        <taxon>Sar</taxon>
        <taxon>Stramenopiles</taxon>
        <taxon>Oomycota</taxon>
        <taxon>Saprolegniomycetes</taxon>
        <taxon>Saprolegniales</taxon>
        <taxon>Verrucalvaceae</taxon>
        <taxon>Aphanomyces</taxon>
    </lineage>
</organism>
<reference evidence="8" key="1">
    <citation type="submission" date="2013-12" db="EMBL/GenBank/DDBJ databases">
        <title>The Genome Sequence of Aphanomyces astaci APO3.</title>
        <authorList>
            <consortium name="The Broad Institute Genomics Platform"/>
            <person name="Russ C."/>
            <person name="Tyler B."/>
            <person name="van West P."/>
            <person name="Dieguez-Uribeondo J."/>
            <person name="Young S.K."/>
            <person name="Zeng Q."/>
            <person name="Gargeya S."/>
            <person name="Fitzgerald M."/>
            <person name="Abouelleil A."/>
            <person name="Alvarado L."/>
            <person name="Chapman S.B."/>
            <person name="Gainer-Dewar J."/>
            <person name="Goldberg J."/>
            <person name="Griggs A."/>
            <person name="Gujja S."/>
            <person name="Hansen M."/>
            <person name="Howarth C."/>
            <person name="Imamovic A."/>
            <person name="Ireland A."/>
            <person name="Larimer J."/>
            <person name="McCowan C."/>
            <person name="Murphy C."/>
            <person name="Pearson M."/>
            <person name="Poon T.W."/>
            <person name="Priest M."/>
            <person name="Roberts A."/>
            <person name="Saif S."/>
            <person name="Shea T."/>
            <person name="Sykes S."/>
            <person name="Wortman J."/>
            <person name="Nusbaum C."/>
            <person name="Birren B."/>
        </authorList>
    </citation>
    <scope>NUCLEOTIDE SEQUENCE [LARGE SCALE GENOMIC DNA]</scope>
    <source>
        <strain evidence="8">APO3</strain>
    </source>
</reference>
<proteinExistence type="predicted"/>
<dbReference type="InterPro" id="IPR023393">
    <property type="entry name" value="START-like_dom_sf"/>
</dbReference>
<dbReference type="EMBL" id="KI913139">
    <property type="protein sequence ID" value="ETV75820.1"/>
    <property type="molecule type" value="Genomic_DNA"/>
</dbReference>
<feature type="region of interest" description="Disordered" evidence="5">
    <location>
        <begin position="763"/>
        <end position="810"/>
    </location>
</feature>
<evidence type="ECO:0008006" key="9">
    <source>
        <dbReference type="Google" id="ProtNLM"/>
    </source>
</evidence>
<dbReference type="PROSITE" id="PS50178">
    <property type="entry name" value="ZF_FYVE"/>
    <property type="match status" value="1"/>
</dbReference>
<dbReference type="CDD" id="cd00065">
    <property type="entry name" value="FYVE_like_SF"/>
    <property type="match status" value="1"/>
</dbReference>
<accession>W4G817</accession>
<evidence type="ECO:0000256" key="3">
    <source>
        <dbReference type="ARBA" id="ARBA00022833"/>
    </source>
</evidence>
<feature type="compositionally biased region" description="Basic residues" evidence="5">
    <location>
        <begin position="524"/>
        <end position="539"/>
    </location>
</feature>
<dbReference type="InterPro" id="IPR017455">
    <property type="entry name" value="Znf_FYVE-rel"/>
</dbReference>
<feature type="region of interest" description="Disordered" evidence="5">
    <location>
        <begin position="735"/>
        <end position="754"/>
    </location>
</feature>
<feature type="domain" description="START" evidence="7">
    <location>
        <begin position="48"/>
        <end position="229"/>
    </location>
</feature>
<protein>
    <recommendedName>
        <fullName evidence="9">FYVE-type domain-containing protein</fullName>
    </recommendedName>
</protein>
<dbReference type="SUPFAM" id="SSF55961">
    <property type="entry name" value="Bet v1-like"/>
    <property type="match status" value="1"/>
</dbReference>
<gene>
    <name evidence="8" type="ORF">H257_10187</name>
</gene>
<sequence length="810" mass="91469">MSKFPLPPNFFRCPALNVDETVRLLTNADDISVDLVRYSRVTGGPVKWTLKSDESSIQIYKGEDPDAPPGVLSWLGVTEVMATIEEVVSLFRSESNDEFKEYCRMFMKDVLDGQVLYNLRRRTAENPHHSVAIRWFALESPIPGIAKSRDWCFLETQHDFELDGKQGWTRAFKSVSLSCCPDLQNSLGLVRGIHHRSGYCFLQSNRPGYLQVTQLIQADLRGKLPDVWVDLGMKRRCRTMKGMDSFLRQKRLSQGTFLHDAELVPKDSRSKCFVCQRKFGPLSKKGQCRKCGEVVCRRCSQIWDVRIANNAVKRRVCTACSCDTVDPPADANTIVDDPDDPDDSQQDETPRQVLRQHPVAASSPVYSPSYKPDDTALTRQLSGLSITGESTPTSSQPHAAKVGASVHVLNQTTPTHHADPFGGHQTPVALQRHPQHHRLPPASTMITLRKEDLVRPPPPRPDSYAGLPEPVVPRPYMDHHHPSRGGRGGGGPAGGWDDDLQSVFKDDMSNYSESLVSFHQSSVHAKRGLASKLPHHHSQHQQQQQQSPYHHQQQQSPYQSPYHHHQQQSPYQQQGYDPSLAYQPSPTIDRYGGGPQLVNPYEYIDPYDRDPRMYSPGSALHASRGDKYANSYGGTTSSQQYPMYAHDRRPPYQHQHQPPPRHHHHHIYHPNHQHPHQYAPAPLLDPRRAPPSSSSHESPPYTYPPQASQSYLDDPRVDHPQYGYMQRQHQFLQDADGSSVYSHDDGATNLHHNSNNLYSTLYSYQPREEPPPAPRQASRTSERNDLILAQSSTSSSSPSVVLQTVFNRQD</sequence>
<feature type="compositionally biased region" description="Gly residues" evidence="5">
    <location>
        <begin position="485"/>
        <end position="494"/>
    </location>
</feature>
<dbReference type="GO" id="GO:0008270">
    <property type="term" value="F:zinc ion binding"/>
    <property type="evidence" value="ECO:0007669"/>
    <property type="project" value="UniProtKB-KW"/>
</dbReference>
<dbReference type="InterPro" id="IPR013083">
    <property type="entry name" value="Znf_RING/FYVE/PHD"/>
</dbReference>
<dbReference type="InterPro" id="IPR000306">
    <property type="entry name" value="Znf_FYVE"/>
</dbReference>
<dbReference type="InterPro" id="IPR002913">
    <property type="entry name" value="START_lipid-bd_dom"/>
</dbReference>
<evidence type="ECO:0000259" key="6">
    <source>
        <dbReference type="PROSITE" id="PS50178"/>
    </source>
</evidence>
<feature type="region of interest" description="Disordered" evidence="5">
    <location>
        <begin position="328"/>
        <end position="375"/>
    </location>
</feature>
<dbReference type="RefSeq" id="XP_009834951.1">
    <property type="nucleotide sequence ID" value="XM_009836649.1"/>
</dbReference>
<feature type="compositionally biased region" description="Polar residues" evidence="5">
    <location>
        <begin position="632"/>
        <end position="641"/>
    </location>
</feature>
<feature type="compositionally biased region" description="Low complexity" evidence="5">
    <location>
        <begin position="676"/>
        <end position="700"/>
    </location>
</feature>
<feature type="compositionally biased region" description="Basic residues" evidence="5">
    <location>
        <begin position="659"/>
        <end position="675"/>
    </location>
</feature>
<evidence type="ECO:0000256" key="1">
    <source>
        <dbReference type="ARBA" id="ARBA00022723"/>
    </source>
</evidence>
<dbReference type="GO" id="GO:0008289">
    <property type="term" value="F:lipid binding"/>
    <property type="evidence" value="ECO:0007669"/>
    <property type="project" value="InterPro"/>
</dbReference>
<feature type="region of interest" description="Disordered" evidence="5">
    <location>
        <begin position="522"/>
        <end position="720"/>
    </location>
</feature>
<evidence type="ECO:0000256" key="4">
    <source>
        <dbReference type="PROSITE-ProRule" id="PRU00091"/>
    </source>
</evidence>
<dbReference type="AlphaFoldDB" id="W4G817"/>
<dbReference type="PROSITE" id="PS50848">
    <property type="entry name" value="START"/>
    <property type="match status" value="1"/>
</dbReference>
<dbReference type="Pfam" id="PF01363">
    <property type="entry name" value="FYVE"/>
    <property type="match status" value="1"/>
</dbReference>
<dbReference type="OrthoDB" id="166801at2759"/>
<dbReference type="SMART" id="SM00064">
    <property type="entry name" value="FYVE"/>
    <property type="match status" value="1"/>
</dbReference>
<keyword evidence="3" id="KW-0862">Zinc</keyword>
<feature type="compositionally biased region" description="Polar residues" evidence="5">
    <location>
        <begin position="800"/>
        <end position="810"/>
    </location>
</feature>
<evidence type="ECO:0000256" key="2">
    <source>
        <dbReference type="ARBA" id="ARBA00022771"/>
    </source>
</evidence>
<dbReference type="GeneID" id="20812183"/>
<evidence type="ECO:0000259" key="7">
    <source>
        <dbReference type="PROSITE" id="PS50848"/>
    </source>
</evidence>
<dbReference type="VEuPathDB" id="FungiDB:H257_10187"/>
<feature type="domain" description="FYVE-type" evidence="6">
    <location>
        <begin position="266"/>
        <end position="320"/>
    </location>
</feature>
<evidence type="ECO:0000256" key="5">
    <source>
        <dbReference type="SAM" id="MobiDB-lite"/>
    </source>
</evidence>
<dbReference type="SUPFAM" id="SSF57903">
    <property type="entry name" value="FYVE/PHD zinc finger"/>
    <property type="match status" value="1"/>
</dbReference>
<dbReference type="PANTHER" id="PTHR13510">
    <property type="entry name" value="FYVE-FINGER-CONTAINING RAB5 EFFECTOR PROTEIN RABENOSYN-5-RELATED"/>
    <property type="match status" value="1"/>
</dbReference>
<feature type="compositionally biased region" description="Low complexity" evidence="5">
    <location>
        <begin position="358"/>
        <end position="370"/>
    </location>
</feature>
<dbReference type="Gene3D" id="3.30.40.10">
    <property type="entry name" value="Zinc/RING finger domain, C3HC4 (zinc finger)"/>
    <property type="match status" value="1"/>
</dbReference>
<feature type="region of interest" description="Disordered" evidence="5">
    <location>
        <begin position="448"/>
        <end position="501"/>
    </location>
</feature>
<feature type="compositionally biased region" description="Low complexity" evidence="5">
    <location>
        <begin position="540"/>
        <end position="574"/>
    </location>
</feature>
<feature type="compositionally biased region" description="Acidic residues" evidence="5">
    <location>
        <begin position="336"/>
        <end position="346"/>
    </location>
</feature>
<name>W4G817_APHAT</name>
<dbReference type="CDD" id="cd00177">
    <property type="entry name" value="START"/>
    <property type="match status" value="1"/>
</dbReference>
<keyword evidence="1" id="KW-0479">Metal-binding</keyword>